<feature type="region of interest" description="Disordered" evidence="2">
    <location>
        <begin position="362"/>
        <end position="385"/>
    </location>
</feature>
<proteinExistence type="predicted"/>
<keyword evidence="6" id="KW-1185">Reference proteome</keyword>
<keyword evidence="1" id="KW-0175">Coiled coil</keyword>
<evidence type="ECO:0000256" key="2">
    <source>
        <dbReference type="SAM" id="MobiDB-lite"/>
    </source>
</evidence>
<dbReference type="InParanoid" id="A0A0V0R2S4"/>
<feature type="compositionally biased region" description="Low complexity" evidence="2">
    <location>
        <begin position="371"/>
        <end position="380"/>
    </location>
</feature>
<dbReference type="AlphaFoldDB" id="A0A0V0R2S4"/>
<evidence type="ECO:0000313" key="5">
    <source>
        <dbReference type="EMBL" id="KRX08828.1"/>
    </source>
</evidence>
<comment type="caution">
    <text evidence="5">The sequence shown here is derived from an EMBL/GenBank/DDBJ whole genome shotgun (WGS) entry which is preliminary data.</text>
</comment>
<feature type="transmembrane region" description="Helical" evidence="3">
    <location>
        <begin position="460"/>
        <end position="480"/>
    </location>
</feature>
<dbReference type="SUPFAM" id="SSF47616">
    <property type="entry name" value="GST C-terminal domain-like"/>
    <property type="match status" value="1"/>
</dbReference>
<gene>
    <name evidence="5" type="ORF">PPERSA_08932</name>
</gene>
<dbReference type="InterPro" id="IPR004046">
    <property type="entry name" value="GST_C"/>
</dbReference>
<sequence length="498" mass="59344">MGNQFSTSYDIDPLILKVSSDTVPYSFEEYQIEIIKLAIMEKGLEFQEQKFSIKDLIQDEDMNSNNIKLPRLEIGNFKCFTDINNILQAIDDQYSDKKIFLIPANYKERELMQGLIKQMLYFIDIQDFQNVGQLRNKKHKREFMVNRIKKIIKRLKQGQKLLQNQANEEIQVSFQNLQQNGEMNENDQNNENSEFKLSNQKDKNEQLQQYQVEKTSKENQQSPNVSRLNKLKNLLKLNSDPNFLKEEEIFNNSYIENNEILFNQMTNYELKNFAQAYHNPIMQLQEKIKEYEMLLNKIQEWEYIYLKNEENCIKILENLEKLLQQKIKGSNSQVQQNGQQIEQNFYNNNIQEQGQNIDLNSQIINHDDDNNNNQQQNQGNEYKSEDKNDIQQFYLIGDNYTMADVVGSVFIKLLKNLQMADKLEEFKLINSYYEQMKQREAFKQLISKHKNQVIKNKLKWSSISICVLGIIFAGILNYYYRDRNWMGIIDNKMNKFNY</sequence>
<feature type="coiled-coil region" evidence="1">
    <location>
        <begin position="281"/>
        <end position="326"/>
    </location>
</feature>
<name>A0A0V0R2S4_PSEPJ</name>
<feature type="compositionally biased region" description="Polar residues" evidence="2">
    <location>
        <begin position="182"/>
        <end position="198"/>
    </location>
</feature>
<protein>
    <submittedName>
        <fullName evidence="5">Glutathione S-transferase, C-terminal-like</fullName>
    </submittedName>
</protein>
<keyword evidence="5" id="KW-0808">Transferase</keyword>
<feature type="region of interest" description="Disordered" evidence="2">
    <location>
        <begin position="182"/>
        <end position="206"/>
    </location>
</feature>
<dbReference type="Gene3D" id="1.20.1050.10">
    <property type="match status" value="1"/>
</dbReference>
<dbReference type="GO" id="GO:0016740">
    <property type="term" value="F:transferase activity"/>
    <property type="evidence" value="ECO:0007669"/>
    <property type="project" value="UniProtKB-KW"/>
</dbReference>
<dbReference type="Pfam" id="PF14497">
    <property type="entry name" value="GST_C_3"/>
    <property type="match status" value="1"/>
</dbReference>
<evidence type="ECO:0000313" key="6">
    <source>
        <dbReference type="Proteomes" id="UP000054937"/>
    </source>
</evidence>
<evidence type="ECO:0000256" key="1">
    <source>
        <dbReference type="SAM" id="Coils"/>
    </source>
</evidence>
<accession>A0A0V0R2S4</accession>
<keyword evidence="3" id="KW-0472">Membrane</keyword>
<dbReference type="Proteomes" id="UP000054937">
    <property type="component" value="Unassembled WGS sequence"/>
</dbReference>
<organism evidence="5 6">
    <name type="scientific">Pseudocohnilembus persalinus</name>
    <name type="common">Ciliate</name>
    <dbReference type="NCBI Taxonomy" id="266149"/>
    <lineage>
        <taxon>Eukaryota</taxon>
        <taxon>Sar</taxon>
        <taxon>Alveolata</taxon>
        <taxon>Ciliophora</taxon>
        <taxon>Intramacronucleata</taxon>
        <taxon>Oligohymenophorea</taxon>
        <taxon>Scuticociliatia</taxon>
        <taxon>Philasterida</taxon>
        <taxon>Pseudocohnilembidae</taxon>
        <taxon>Pseudocohnilembus</taxon>
    </lineage>
</organism>
<dbReference type="InterPro" id="IPR036282">
    <property type="entry name" value="Glutathione-S-Trfase_C_sf"/>
</dbReference>
<evidence type="ECO:0000259" key="4">
    <source>
        <dbReference type="Pfam" id="PF14497"/>
    </source>
</evidence>
<reference evidence="5 6" key="1">
    <citation type="journal article" date="2015" name="Sci. Rep.">
        <title>Genome of the facultative scuticociliatosis pathogen Pseudocohnilembus persalinus provides insight into its virulence through horizontal gene transfer.</title>
        <authorList>
            <person name="Xiong J."/>
            <person name="Wang G."/>
            <person name="Cheng J."/>
            <person name="Tian M."/>
            <person name="Pan X."/>
            <person name="Warren A."/>
            <person name="Jiang C."/>
            <person name="Yuan D."/>
            <person name="Miao W."/>
        </authorList>
    </citation>
    <scope>NUCLEOTIDE SEQUENCE [LARGE SCALE GENOMIC DNA]</scope>
    <source>
        <strain evidence="5">36N120E</strain>
    </source>
</reference>
<dbReference type="EMBL" id="LDAU01000057">
    <property type="protein sequence ID" value="KRX08828.1"/>
    <property type="molecule type" value="Genomic_DNA"/>
</dbReference>
<keyword evidence="3" id="KW-0812">Transmembrane</keyword>
<evidence type="ECO:0000256" key="3">
    <source>
        <dbReference type="SAM" id="Phobius"/>
    </source>
</evidence>
<keyword evidence="3" id="KW-1133">Transmembrane helix</keyword>
<feature type="domain" description="Glutathione S-transferase C-terminal" evidence="4">
    <location>
        <begin position="392"/>
        <end position="446"/>
    </location>
</feature>